<name>A0A9P9A5E4_9PEZI</name>
<feature type="region of interest" description="Disordered" evidence="1">
    <location>
        <begin position="111"/>
        <end position="143"/>
    </location>
</feature>
<dbReference type="PANTHER" id="PTHR28052:SF1">
    <property type="entry name" value="UPF0545 PROTEIN C22ORF39"/>
    <property type="match status" value="1"/>
</dbReference>
<organism evidence="2 3">
    <name type="scientific">Plectosphaerella plurivora</name>
    <dbReference type="NCBI Taxonomy" id="936078"/>
    <lineage>
        <taxon>Eukaryota</taxon>
        <taxon>Fungi</taxon>
        <taxon>Dikarya</taxon>
        <taxon>Ascomycota</taxon>
        <taxon>Pezizomycotina</taxon>
        <taxon>Sordariomycetes</taxon>
        <taxon>Hypocreomycetidae</taxon>
        <taxon>Glomerellales</taxon>
        <taxon>Plectosphaerellaceae</taxon>
        <taxon>Plectosphaerella</taxon>
    </lineage>
</organism>
<dbReference type="InterPro" id="IPR021475">
    <property type="entry name" value="Pants/Emi1-like"/>
</dbReference>
<feature type="compositionally biased region" description="Low complexity" evidence="1">
    <location>
        <begin position="118"/>
        <end position="143"/>
    </location>
</feature>
<feature type="compositionally biased region" description="Low complexity" evidence="1">
    <location>
        <begin position="69"/>
        <end position="91"/>
    </location>
</feature>
<feature type="region of interest" description="Disordered" evidence="1">
    <location>
        <begin position="64"/>
        <end position="94"/>
    </location>
</feature>
<dbReference type="Pfam" id="PF11326">
    <property type="entry name" value="PANTS-like"/>
    <property type="match status" value="1"/>
</dbReference>
<protein>
    <recommendedName>
        <fullName evidence="4">Early meiotic induction protein 1</fullName>
    </recommendedName>
</protein>
<dbReference type="PANTHER" id="PTHR28052">
    <property type="entry name" value="UPF0545 PROTEIN C22ORF39"/>
    <property type="match status" value="1"/>
</dbReference>
<dbReference type="Proteomes" id="UP000770015">
    <property type="component" value="Unassembled WGS sequence"/>
</dbReference>
<dbReference type="AlphaFoldDB" id="A0A9P9A5E4"/>
<comment type="caution">
    <text evidence="2">The sequence shown here is derived from an EMBL/GenBank/DDBJ whole genome shotgun (WGS) entry which is preliminary data.</text>
</comment>
<evidence type="ECO:0000313" key="3">
    <source>
        <dbReference type="Proteomes" id="UP000770015"/>
    </source>
</evidence>
<evidence type="ECO:0000313" key="2">
    <source>
        <dbReference type="EMBL" id="KAH6676035.1"/>
    </source>
</evidence>
<feature type="compositionally biased region" description="Basic and acidic residues" evidence="1">
    <location>
        <begin position="284"/>
        <end position="293"/>
    </location>
</feature>
<dbReference type="OrthoDB" id="2017405at2759"/>
<sequence length="309" mass="34346">MEAVLERHPIHCLSTAQPDCRSFPSFLDEHSDEPTRHLDTRIIQFRFSFEHIIIMGWLWASPSPPRTPAPADSAAASAQPPQDAPTTQSSSNNMDPEIMKFMALIQAETGSTPENKAPKPTSQPQAAAAPASQPETSSTSSWFSLKSSATSASQIDAARAANPAPMLDPVAEALLPTDMSCRQAFDMAFHCQSVGGQWNAVYRGGGMRSCSEQWDDFWFCMRVKGYTGEMREEAIREHYRNKEWAKYGNGQPSSEDVWKPRMSKVPPGSAFSTPLEAPTVTDEEWQKGEMERRRQLRQKLGYDNDEATA</sequence>
<gene>
    <name evidence="2" type="ORF">F5X68DRAFT_213811</name>
</gene>
<proteinExistence type="predicted"/>
<accession>A0A9P9A5E4</accession>
<feature type="region of interest" description="Disordered" evidence="1">
    <location>
        <begin position="248"/>
        <end position="309"/>
    </location>
</feature>
<reference evidence="2" key="1">
    <citation type="journal article" date="2021" name="Nat. Commun.">
        <title>Genetic determinants of endophytism in the Arabidopsis root mycobiome.</title>
        <authorList>
            <person name="Mesny F."/>
            <person name="Miyauchi S."/>
            <person name="Thiergart T."/>
            <person name="Pickel B."/>
            <person name="Atanasova L."/>
            <person name="Karlsson M."/>
            <person name="Huettel B."/>
            <person name="Barry K.W."/>
            <person name="Haridas S."/>
            <person name="Chen C."/>
            <person name="Bauer D."/>
            <person name="Andreopoulos W."/>
            <person name="Pangilinan J."/>
            <person name="LaButti K."/>
            <person name="Riley R."/>
            <person name="Lipzen A."/>
            <person name="Clum A."/>
            <person name="Drula E."/>
            <person name="Henrissat B."/>
            <person name="Kohler A."/>
            <person name="Grigoriev I.V."/>
            <person name="Martin F.M."/>
            <person name="Hacquard S."/>
        </authorList>
    </citation>
    <scope>NUCLEOTIDE SEQUENCE</scope>
    <source>
        <strain evidence="2">MPI-SDFR-AT-0117</strain>
    </source>
</reference>
<evidence type="ECO:0008006" key="4">
    <source>
        <dbReference type="Google" id="ProtNLM"/>
    </source>
</evidence>
<dbReference type="EMBL" id="JAGSXJ010000024">
    <property type="protein sequence ID" value="KAH6676035.1"/>
    <property type="molecule type" value="Genomic_DNA"/>
</dbReference>
<keyword evidence="3" id="KW-1185">Reference proteome</keyword>
<evidence type="ECO:0000256" key="1">
    <source>
        <dbReference type="SAM" id="MobiDB-lite"/>
    </source>
</evidence>